<dbReference type="EMBL" id="CM029039">
    <property type="protein sequence ID" value="KAG2642931.1"/>
    <property type="molecule type" value="Genomic_DNA"/>
</dbReference>
<accession>A0A8T0W0V3</accession>
<feature type="compositionally biased region" description="Basic and acidic residues" evidence="1">
    <location>
        <begin position="72"/>
        <end position="86"/>
    </location>
</feature>
<feature type="region of interest" description="Disordered" evidence="1">
    <location>
        <begin position="72"/>
        <end position="285"/>
    </location>
</feature>
<proteinExistence type="predicted"/>
<organism evidence="2 3">
    <name type="scientific">Panicum virgatum</name>
    <name type="common">Blackwell switchgrass</name>
    <dbReference type="NCBI Taxonomy" id="38727"/>
    <lineage>
        <taxon>Eukaryota</taxon>
        <taxon>Viridiplantae</taxon>
        <taxon>Streptophyta</taxon>
        <taxon>Embryophyta</taxon>
        <taxon>Tracheophyta</taxon>
        <taxon>Spermatophyta</taxon>
        <taxon>Magnoliopsida</taxon>
        <taxon>Liliopsida</taxon>
        <taxon>Poales</taxon>
        <taxon>Poaceae</taxon>
        <taxon>PACMAD clade</taxon>
        <taxon>Panicoideae</taxon>
        <taxon>Panicodae</taxon>
        <taxon>Paniceae</taxon>
        <taxon>Panicinae</taxon>
        <taxon>Panicum</taxon>
        <taxon>Panicum sect. Hiantes</taxon>
    </lineage>
</organism>
<feature type="compositionally biased region" description="Basic and acidic residues" evidence="1">
    <location>
        <begin position="192"/>
        <end position="205"/>
    </location>
</feature>
<comment type="caution">
    <text evidence="2">The sequence shown here is derived from an EMBL/GenBank/DDBJ whole genome shotgun (WGS) entry which is preliminary data.</text>
</comment>
<reference evidence="2" key="1">
    <citation type="submission" date="2020-05" db="EMBL/GenBank/DDBJ databases">
        <title>WGS assembly of Panicum virgatum.</title>
        <authorList>
            <person name="Lovell J.T."/>
            <person name="Jenkins J."/>
            <person name="Shu S."/>
            <person name="Juenger T.E."/>
            <person name="Schmutz J."/>
        </authorList>
    </citation>
    <scope>NUCLEOTIDE SEQUENCE</scope>
    <source>
        <strain evidence="2">AP13</strain>
    </source>
</reference>
<name>A0A8T0W0V3_PANVG</name>
<dbReference type="Proteomes" id="UP000823388">
    <property type="component" value="Chromosome 2K"/>
</dbReference>
<dbReference type="AlphaFoldDB" id="A0A8T0W0V3"/>
<feature type="compositionally biased region" description="Pro residues" evidence="1">
    <location>
        <begin position="106"/>
        <end position="124"/>
    </location>
</feature>
<feature type="compositionally biased region" description="Basic and acidic residues" evidence="1">
    <location>
        <begin position="250"/>
        <end position="261"/>
    </location>
</feature>
<evidence type="ECO:0000313" key="2">
    <source>
        <dbReference type="EMBL" id="KAG2642931.1"/>
    </source>
</evidence>
<sequence>MPAAMAPRRTGLTAELGCGRARAGGAQAGTARTAEEEGAARGLLGALLRCAREEEGAARGLLGALLRCAREGPATRHGSEEGRAGIRDAPGAASASTTRRLREPPPLHGLRAPPPRATSAPRPPCAASARMLQAAPPPAAELDPPASAPVRILAGEAGGGGGRGGRRRRAGRAASSSGVRAVGGAAACGRAPTEREGREEADGERGVGTPPELGVEEVAARPSRLQPRPGPPAAAQAHGRREGGPGPFSPERKEAPREQGRRRLKGGGGGGVMEGEDGGRERGEQ</sequence>
<protein>
    <submittedName>
        <fullName evidence="2">Uncharacterized protein</fullName>
    </submittedName>
</protein>
<evidence type="ECO:0000256" key="1">
    <source>
        <dbReference type="SAM" id="MobiDB-lite"/>
    </source>
</evidence>
<evidence type="ECO:0000313" key="3">
    <source>
        <dbReference type="Proteomes" id="UP000823388"/>
    </source>
</evidence>
<feature type="compositionally biased region" description="Low complexity" evidence="1">
    <location>
        <begin position="140"/>
        <end position="149"/>
    </location>
</feature>
<gene>
    <name evidence="2" type="ORF">PVAP13_2KG287067</name>
</gene>
<feature type="compositionally biased region" description="Low complexity" evidence="1">
    <location>
        <begin position="172"/>
        <end position="191"/>
    </location>
</feature>
<keyword evidence="3" id="KW-1185">Reference proteome</keyword>